<dbReference type="EMBL" id="KI394275">
    <property type="protein sequence ID" value="ERN04399.1"/>
    <property type="molecule type" value="Genomic_DNA"/>
</dbReference>
<dbReference type="Proteomes" id="UP000017836">
    <property type="component" value="Unassembled WGS sequence"/>
</dbReference>
<feature type="non-terminal residue" evidence="1">
    <location>
        <position position="66"/>
    </location>
</feature>
<keyword evidence="2" id="KW-1185">Reference proteome</keyword>
<reference evidence="2" key="1">
    <citation type="journal article" date="2013" name="Science">
        <title>The Amborella genome and the evolution of flowering plants.</title>
        <authorList>
            <consortium name="Amborella Genome Project"/>
        </authorList>
    </citation>
    <scope>NUCLEOTIDE SEQUENCE [LARGE SCALE GENOMIC DNA]</scope>
</reference>
<dbReference type="HOGENOM" id="CLU_2838656_0_0_1"/>
<organism evidence="1 2">
    <name type="scientific">Amborella trichopoda</name>
    <dbReference type="NCBI Taxonomy" id="13333"/>
    <lineage>
        <taxon>Eukaryota</taxon>
        <taxon>Viridiplantae</taxon>
        <taxon>Streptophyta</taxon>
        <taxon>Embryophyta</taxon>
        <taxon>Tracheophyta</taxon>
        <taxon>Spermatophyta</taxon>
        <taxon>Magnoliopsida</taxon>
        <taxon>Amborellales</taxon>
        <taxon>Amborellaceae</taxon>
        <taxon>Amborella</taxon>
    </lineage>
</organism>
<protein>
    <submittedName>
        <fullName evidence="1">Uncharacterized protein</fullName>
    </submittedName>
</protein>
<proteinExistence type="predicted"/>
<name>W1P9N5_AMBTC</name>
<dbReference type="Gramene" id="ERN04399">
    <property type="protein sequence ID" value="ERN04399"/>
    <property type="gene ID" value="AMTR_s01164p00010780"/>
</dbReference>
<dbReference type="AlphaFoldDB" id="W1P9N5"/>
<accession>W1P9N5</accession>
<sequence length="66" mass="7244">MVKRSPLVSSPGSDFATLASRYRLGLPFWSTGGARVRSSLPPEVTSLHLLASLLKRRMTTTNLKET</sequence>
<gene>
    <name evidence="1" type="ORF">AMTR_s01164p00010780</name>
</gene>
<evidence type="ECO:0000313" key="1">
    <source>
        <dbReference type="EMBL" id="ERN04399.1"/>
    </source>
</evidence>
<evidence type="ECO:0000313" key="2">
    <source>
        <dbReference type="Proteomes" id="UP000017836"/>
    </source>
</evidence>